<dbReference type="EMBL" id="CABPRZ010000001">
    <property type="protein sequence ID" value="VVD66682.1"/>
    <property type="molecule type" value="Genomic_DNA"/>
</dbReference>
<sequence>MGKGPNRELDEIFGRQEFEIFPGCHSNGRAGMKRAMANVAMLLSEASSKLEDICKITIYQIDVIALTSSPA</sequence>
<accession>A0A5E4RWA9</accession>
<name>A0A5E4RWA9_9BURK</name>
<dbReference type="EC" id="3.5.99.10" evidence="1"/>
<evidence type="ECO:0000313" key="1">
    <source>
        <dbReference type="EMBL" id="VVD66682.1"/>
    </source>
</evidence>
<dbReference type="GO" id="GO:0120241">
    <property type="term" value="F:2-iminobutanoate/2-iminopropanoate deaminase"/>
    <property type="evidence" value="ECO:0007669"/>
    <property type="project" value="UniProtKB-EC"/>
</dbReference>
<keyword evidence="2" id="KW-1185">Reference proteome</keyword>
<keyword evidence="1" id="KW-0378">Hydrolase</keyword>
<reference evidence="1 2" key="1">
    <citation type="submission" date="2019-08" db="EMBL/GenBank/DDBJ databases">
        <authorList>
            <person name="Peeters C."/>
        </authorList>
    </citation>
    <scope>NUCLEOTIDE SEQUENCE [LARGE SCALE GENOMIC DNA]</scope>
    <source>
        <strain evidence="1 2">LMG 30175</strain>
    </source>
</reference>
<evidence type="ECO:0000313" key="2">
    <source>
        <dbReference type="Proteomes" id="UP000414233"/>
    </source>
</evidence>
<organism evidence="1 2">
    <name type="scientific">Pandoraea terrae</name>
    <dbReference type="NCBI Taxonomy" id="1537710"/>
    <lineage>
        <taxon>Bacteria</taxon>
        <taxon>Pseudomonadati</taxon>
        <taxon>Pseudomonadota</taxon>
        <taxon>Betaproteobacteria</taxon>
        <taxon>Burkholderiales</taxon>
        <taxon>Burkholderiaceae</taxon>
        <taxon>Pandoraea</taxon>
    </lineage>
</organism>
<dbReference type="Proteomes" id="UP000414233">
    <property type="component" value="Unassembled WGS sequence"/>
</dbReference>
<protein>
    <submittedName>
        <fullName evidence="1">2-iminobutanoate/2-iminopropanoate deaminase</fullName>
        <ecNumber evidence="1">3.5.99.10</ecNumber>
    </submittedName>
</protein>
<gene>
    <name evidence="1" type="primary">yabJ_1</name>
    <name evidence="1" type="ORF">PTE30175_00379</name>
</gene>
<dbReference type="AlphaFoldDB" id="A0A5E4RWA9"/>
<proteinExistence type="predicted"/>